<evidence type="ECO:0000259" key="1">
    <source>
        <dbReference type="PROSITE" id="PS50181"/>
    </source>
</evidence>
<dbReference type="SMART" id="SM00256">
    <property type="entry name" value="FBOX"/>
    <property type="match status" value="1"/>
</dbReference>
<dbReference type="InterPro" id="IPR053781">
    <property type="entry name" value="F-box_AtFBL13-like"/>
</dbReference>
<reference evidence="2 3" key="1">
    <citation type="journal article" date="2021" name="Comput. Struct. Biotechnol. J.">
        <title>De novo genome assembly of the potent medicinal plant Rehmannia glutinosa using nanopore technology.</title>
        <authorList>
            <person name="Ma L."/>
            <person name="Dong C."/>
            <person name="Song C."/>
            <person name="Wang X."/>
            <person name="Zheng X."/>
            <person name="Niu Y."/>
            <person name="Chen S."/>
            <person name="Feng W."/>
        </authorList>
    </citation>
    <scope>NUCLEOTIDE SEQUENCE [LARGE SCALE GENOMIC DNA]</scope>
    <source>
        <strain evidence="2">DH-2019</strain>
    </source>
</reference>
<dbReference type="InterPro" id="IPR053197">
    <property type="entry name" value="F-box_SCFL_complex_component"/>
</dbReference>
<gene>
    <name evidence="2" type="ORF">DH2020_004993</name>
</gene>
<sequence length="403" mass="46580">MDKQAAKRRREEDGSILSMDRISELPQSILHQILSFLSRREAIQTCVLSKSWRYLGSTRPNFEFRERCLNADKQTFLLSVMDKILHRYHDQKISVQKFIVEIPMVNSESISFLEKWIPLVLLNMGVTTFSLKIFWGYRPHIALPTVVYKAEFLKELNLARCKLSQINPLDQTFEKIMSSCPLIEYVHLDGCEGLETVKVNKAHNLKGFYFNGYYLMSKKEDGLSIEIDAPTIESMSILCCPNWFHHHKNFPYLKCLHLDYVPLSTKSFDSFSCNYPSLEELSLQYCHGFEEFQLSSRSIKHLAIWVNRSIKAAIGATNILYFEFRSDFLPSITFTTTSSEWKSDIHLPNRSDIHIDASSWFPKLNELLKALSHSEISLNIPLLVVPDTTYGGVCKTVVVEKLR</sequence>
<dbReference type="InterPro" id="IPR036047">
    <property type="entry name" value="F-box-like_dom_sf"/>
</dbReference>
<dbReference type="PANTHER" id="PTHR34223">
    <property type="entry name" value="OS11G0201299 PROTEIN"/>
    <property type="match status" value="1"/>
</dbReference>
<comment type="caution">
    <text evidence="2">The sequence shown here is derived from an EMBL/GenBank/DDBJ whole genome shotgun (WGS) entry which is preliminary data.</text>
</comment>
<evidence type="ECO:0000313" key="3">
    <source>
        <dbReference type="Proteomes" id="UP001318860"/>
    </source>
</evidence>
<evidence type="ECO:0000313" key="2">
    <source>
        <dbReference type="EMBL" id="KAK6161612.1"/>
    </source>
</evidence>
<dbReference type="Proteomes" id="UP001318860">
    <property type="component" value="Unassembled WGS sequence"/>
</dbReference>
<accession>A0ABR0XR13</accession>
<name>A0ABR0XR13_REHGL</name>
<dbReference type="PROSITE" id="PS50181">
    <property type="entry name" value="FBOX"/>
    <property type="match status" value="1"/>
</dbReference>
<organism evidence="2 3">
    <name type="scientific">Rehmannia glutinosa</name>
    <name type="common">Chinese foxglove</name>
    <dbReference type="NCBI Taxonomy" id="99300"/>
    <lineage>
        <taxon>Eukaryota</taxon>
        <taxon>Viridiplantae</taxon>
        <taxon>Streptophyta</taxon>
        <taxon>Embryophyta</taxon>
        <taxon>Tracheophyta</taxon>
        <taxon>Spermatophyta</taxon>
        <taxon>Magnoliopsida</taxon>
        <taxon>eudicotyledons</taxon>
        <taxon>Gunneridae</taxon>
        <taxon>Pentapetalae</taxon>
        <taxon>asterids</taxon>
        <taxon>lamiids</taxon>
        <taxon>Lamiales</taxon>
        <taxon>Orobanchaceae</taxon>
        <taxon>Rehmannieae</taxon>
        <taxon>Rehmannia</taxon>
    </lineage>
</organism>
<feature type="domain" description="F-box" evidence="1">
    <location>
        <begin position="19"/>
        <end position="67"/>
    </location>
</feature>
<protein>
    <recommendedName>
        <fullName evidence="1">F-box domain-containing protein</fullName>
    </recommendedName>
</protein>
<dbReference type="Gene3D" id="3.80.10.10">
    <property type="entry name" value="Ribonuclease Inhibitor"/>
    <property type="match status" value="1"/>
</dbReference>
<dbReference type="InterPro" id="IPR032675">
    <property type="entry name" value="LRR_dom_sf"/>
</dbReference>
<dbReference type="Gene3D" id="1.20.1280.50">
    <property type="match status" value="1"/>
</dbReference>
<dbReference type="EMBL" id="JABTTQ020000003">
    <property type="protein sequence ID" value="KAK6161612.1"/>
    <property type="molecule type" value="Genomic_DNA"/>
</dbReference>
<keyword evidence="3" id="KW-1185">Reference proteome</keyword>
<proteinExistence type="predicted"/>
<dbReference type="PANTHER" id="PTHR34223:SF51">
    <property type="entry name" value="OS06G0556300 PROTEIN"/>
    <property type="match status" value="1"/>
</dbReference>
<dbReference type="SUPFAM" id="SSF81383">
    <property type="entry name" value="F-box domain"/>
    <property type="match status" value="1"/>
</dbReference>
<dbReference type="SUPFAM" id="SSF52047">
    <property type="entry name" value="RNI-like"/>
    <property type="match status" value="1"/>
</dbReference>
<dbReference type="InterPro" id="IPR001810">
    <property type="entry name" value="F-box_dom"/>
</dbReference>
<dbReference type="Pfam" id="PF00646">
    <property type="entry name" value="F-box"/>
    <property type="match status" value="1"/>
</dbReference>
<dbReference type="CDD" id="cd22160">
    <property type="entry name" value="F-box_AtFBL13-like"/>
    <property type="match status" value="1"/>
</dbReference>